<proteinExistence type="predicted"/>
<evidence type="ECO:0000313" key="11">
    <source>
        <dbReference type="Proteomes" id="UP000261340"/>
    </source>
</evidence>
<dbReference type="PROSITE" id="PS50835">
    <property type="entry name" value="IG_LIKE"/>
    <property type="match status" value="1"/>
</dbReference>
<evidence type="ECO:0000256" key="4">
    <source>
        <dbReference type="ARBA" id="ARBA00022859"/>
    </source>
</evidence>
<dbReference type="SMART" id="SM00409">
    <property type="entry name" value="IG"/>
    <property type="match status" value="1"/>
</dbReference>
<feature type="transmembrane region" description="Helical" evidence="8">
    <location>
        <begin position="166"/>
        <end position="187"/>
    </location>
</feature>
<dbReference type="InterPro" id="IPR052051">
    <property type="entry name" value="TCR_complex_component"/>
</dbReference>
<dbReference type="Pfam" id="PF07686">
    <property type="entry name" value="V-set"/>
    <property type="match status" value="1"/>
</dbReference>
<keyword evidence="3" id="KW-0732">Signal</keyword>
<dbReference type="Proteomes" id="UP000261340">
    <property type="component" value="Unplaced"/>
</dbReference>
<organism evidence="10 11">
    <name type="scientific">Amphilophus citrinellus</name>
    <name type="common">Midas cichlid</name>
    <name type="synonym">Cichlasoma citrinellum</name>
    <dbReference type="NCBI Taxonomy" id="61819"/>
    <lineage>
        <taxon>Eukaryota</taxon>
        <taxon>Metazoa</taxon>
        <taxon>Chordata</taxon>
        <taxon>Craniata</taxon>
        <taxon>Vertebrata</taxon>
        <taxon>Euteleostomi</taxon>
        <taxon>Actinopterygii</taxon>
        <taxon>Neopterygii</taxon>
        <taxon>Teleostei</taxon>
        <taxon>Neoteleostei</taxon>
        <taxon>Acanthomorphata</taxon>
        <taxon>Ovalentaria</taxon>
        <taxon>Cichlomorphae</taxon>
        <taxon>Cichliformes</taxon>
        <taxon>Cichlidae</taxon>
        <taxon>New World cichlids</taxon>
        <taxon>Cichlasomatinae</taxon>
        <taxon>Heroini</taxon>
        <taxon>Amphilophus</taxon>
    </lineage>
</organism>
<keyword evidence="8" id="KW-1133">Transmembrane helix</keyword>
<reference evidence="10" key="1">
    <citation type="submission" date="2025-08" db="UniProtKB">
        <authorList>
            <consortium name="Ensembl"/>
        </authorList>
    </citation>
    <scope>IDENTIFICATION</scope>
</reference>
<keyword evidence="4" id="KW-0391">Immunity</keyword>
<dbReference type="InterPro" id="IPR036179">
    <property type="entry name" value="Ig-like_dom_sf"/>
</dbReference>
<dbReference type="AlphaFoldDB" id="A0A3Q0TDY2"/>
<dbReference type="PANTHER" id="PTHR19433">
    <property type="entry name" value="T-CELL RECEPTOR ALPHA CHAIN V REGION-RELATED"/>
    <property type="match status" value="1"/>
</dbReference>
<feature type="transmembrane region" description="Helical" evidence="8">
    <location>
        <begin position="193"/>
        <end position="209"/>
    </location>
</feature>
<dbReference type="InterPro" id="IPR013783">
    <property type="entry name" value="Ig-like_fold"/>
</dbReference>
<evidence type="ECO:0000256" key="2">
    <source>
        <dbReference type="ARBA" id="ARBA00022475"/>
    </source>
</evidence>
<dbReference type="CDD" id="cd00099">
    <property type="entry name" value="IgV"/>
    <property type="match status" value="1"/>
</dbReference>
<name>A0A3Q0TDY2_AMPCI</name>
<comment type="subcellular location">
    <subcellularLocation>
        <location evidence="1">Cell membrane</location>
    </subcellularLocation>
</comment>
<evidence type="ECO:0000256" key="6">
    <source>
        <dbReference type="ARBA" id="ARBA00023157"/>
    </source>
</evidence>
<accession>A0A3Q0TDY2</accession>
<dbReference type="GeneTree" id="ENSGT00950000182968"/>
<evidence type="ECO:0000313" key="10">
    <source>
        <dbReference type="Ensembl" id="ENSACIP00000030352.1"/>
    </source>
</evidence>
<dbReference type="PANTHER" id="PTHR19433:SF127">
    <property type="entry name" value="NITR9"/>
    <property type="match status" value="1"/>
</dbReference>
<dbReference type="InterPro" id="IPR003599">
    <property type="entry name" value="Ig_sub"/>
</dbReference>
<dbReference type="InterPro" id="IPR013106">
    <property type="entry name" value="Ig_V-set"/>
</dbReference>
<keyword evidence="7" id="KW-0325">Glycoprotein</keyword>
<reference evidence="10" key="2">
    <citation type="submission" date="2025-09" db="UniProtKB">
        <authorList>
            <consortium name="Ensembl"/>
        </authorList>
    </citation>
    <scope>IDENTIFICATION</scope>
</reference>
<dbReference type="Gene3D" id="2.60.40.10">
    <property type="entry name" value="Immunoglobulins"/>
    <property type="match status" value="1"/>
</dbReference>
<evidence type="ECO:0000256" key="3">
    <source>
        <dbReference type="ARBA" id="ARBA00022729"/>
    </source>
</evidence>
<keyword evidence="6" id="KW-1015">Disulfide bond</keyword>
<protein>
    <recommendedName>
        <fullName evidence="9">Ig-like domain-containing protein</fullName>
    </recommendedName>
</protein>
<evidence type="ECO:0000259" key="9">
    <source>
        <dbReference type="PROSITE" id="PS50835"/>
    </source>
</evidence>
<dbReference type="SUPFAM" id="SSF48726">
    <property type="entry name" value="Immunoglobulin"/>
    <property type="match status" value="1"/>
</dbReference>
<dbReference type="GO" id="GO:0002376">
    <property type="term" value="P:immune system process"/>
    <property type="evidence" value="ECO:0007669"/>
    <property type="project" value="UniProtKB-KW"/>
</dbReference>
<evidence type="ECO:0000256" key="7">
    <source>
        <dbReference type="ARBA" id="ARBA00023180"/>
    </source>
</evidence>
<evidence type="ECO:0000256" key="8">
    <source>
        <dbReference type="SAM" id="Phobius"/>
    </source>
</evidence>
<sequence length="213" mass="24801">MVSELVLYSALYSMFSFTFIQVTELRTFLHREHDFVSANIGDKVTLHCFYEGDAARLYWDQQTLGQKPRSISTYYRYGENGMFHNEFKNNPCSTFNNGISKNHLKITDMRVSDSAIYYCAKICTFIFEFTKGTFLSVKGSSLDIQTLVQQSVSETIQPVGSNCGKFFCVVFIITFILIFFVCFYILLYTFLCFYILFLIFILLLMTLNQDDFH</sequence>
<evidence type="ECO:0000256" key="1">
    <source>
        <dbReference type="ARBA" id="ARBA00004236"/>
    </source>
</evidence>
<keyword evidence="2" id="KW-1003">Cell membrane</keyword>
<dbReference type="Ensembl" id="ENSACIT00000031144.1">
    <property type="protein sequence ID" value="ENSACIP00000030352.1"/>
    <property type="gene ID" value="ENSACIG00000023492.1"/>
</dbReference>
<dbReference type="GO" id="GO:0009617">
    <property type="term" value="P:response to bacterium"/>
    <property type="evidence" value="ECO:0007669"/>
    <property type="project" value="TreeGrafter"/>
</dbReference>
<dbReference type="GO" id="GO:0005886">
    <property type="term" value="C:plasma membrane"/>
    <property type="evidence" value="ECO:0007669"/>
    <property type="project" value="UniProtKB-SubCell"/>
</dbReference>
<keyword evidence="5 8" id="KW-0472">Membrane</keyword>
<keyword evidence="11" id="KW-1185">Reference proteome</keyword>
<keyword evidence="8" id="KW-0812">Transmembrane</keyword>
<feature type="domain" description="Ig-like" evidence="9">
    <location>
        <begin position="41"/>
        <end position="119"/>
    </location>
</feature>
<dbReference type="InterPro" id="IPR007110">
    <property type="entry name" value="Ig-like_dom"/>
</dbReference>
<evidence type="ECO:0000256" key="5">
    <source>
        <dbReference type="ARBA" id="ARBA00023136"/>
    </source>
</evidence>